<feature type="compositionally biased region" description="Acidic residues" evidence="1">
    <location>
        <begin position="860"/>
        <end position="876"/>
    </location>
</feature>
<comment type="caution">
    <text evidence="2">The sequence shown here is derived from an EMBL/GenBank/DDBJ whole genome shotgun (WGS) entry which is preliminary data.</text>
</comment>
<feature type="region of interest" description="Disordered" evidence="1">
    <location>
        <begin position="690"/>
        <end position="939"/>
    </location>
</feature>
<name>A0ABD5M0S6_9EURY</name>
<keyword evidence="3" id="KW-1185">Reference proteome</keyword>
<feature type="compositionally biased region" description="Acidic residues" evidence="1">
    <location>
        <begin position="789"/>
        <end position="811"/>
    </location>
</feature>
<accession>A0ABD5M0S6</accession>
<sequence length="939" mass="102983">MWIIADVCSESCIESLEILIYPAKYGLEFVLHPRPYGLDGNSDTQSTLDSAEKKTYAQPLSKLKQSVKRRYPAAVTAEVGHLDLEPVGLSDVTTTRLYSHKDGNRETPGNSKTKPLKALFDAFRANHDPFIYQVIVSGSNGQYNVCVRCATYRPKDTYTGDRGFARLVEHGKPSDLSRVFAPGNVTSNHDPRLAAGLWKTSYTKRVNGPDKYRVEYNDERTNQYTSRREVQALADRVREIMLGKREHRRLMSGDTSTEHFLKEDYKLYGWFSVFEAQLAPFVQTVTDRWKTNPWRDVEGRSAPVFHSTEPITIETEAEFGYGEGTTDAAAGDPNVQNEGNLPHRSYENIVERSFTEGGDDIEKVEQTTESLPDLRIRTEEQFIKKLGIPVCSTIVAYEVDDENTTKPSNTLKNAERAIAAGRHVIFGFTQDRVERGYQHLSRGYKKKTPDGNGAILYNRTDLVRVVDGRSLVRRGSGKTTYELRGTELTVTDDAGELVSGHASEDVSTFDWPVAGETTDEAGEPAGRCGYYRKADDGTHRVETRDGTAIITYSEKKAFLADWCRIYEPHIPMGFGYLDHVTVTYLDEETNQIEVYDPTPEWATYERQETQKAGFAAFFDQFIVARDGPELTYDALEERFATWFEGHSQYDAPVRSVIGGYLPAEFKDAKTGGTGNAYKYFDGYDWLFDPTIDSPHQTGPPADYDPDDPEGTSETDSDDAAEDDSDAGGEDDDDGAEDDSGVDDGVEDDSDDTRADDEKDDGDDDAAGDGEEPGDVAEDDSDDATKDGEDPGDGVEDDSDGIEEDDAEQDGSDDTKADGEDADTAEKAGDDSDGTVEGADSSTDAAGDTLNESDATKTAADVDELNDAVEADVDDTNTTDSTPAVSSTADADESAHASASTDPEDTTGVQQTLTGATEERDAGEDTTPDEGDDAPSTDDA</sequence>
<dbReference type="EMBL" id="JBEDNY010000002">
    <property type="protein sequence ID" value="MEZ3163856.1"/>
    <property type="molecule type" value="Genomic_DNA"/>
</dbReference>
<evidence type="ECO:0000313" key="2">
    <source>
        <dbReference type="EMBL" id="MEZ3163856.1"/>
    </source>
</evidence>
<reference evidence="2 3" key="1">
    <citation type="submission" date="2024-06" db="EMBL/GenBank/DDBJ databases">
        <title>Halorubrum miltondacostae sp. nov., a potential PHA producer isolated from an inland solar saltern in Rio Maior, Portugal.</title>
        <authorList>
            <person name="Albuquerque L."/>
            <person name="Viver T."/>
            <person name="Barroso C."/>
            <person name="Claudino R."/>
            <person name="Galvan M."/>
            <person name="Simoes G."/>
            <person name="Lobo Da Cunha A."/>
            <person name="Egas C."/>
        </authorList>
    </citation>
    <scope>NUCLEOTIDE SEQUENCE [LARGE SCALE GENOMIC DNA]</scope>
    <source>
        <strain evidence="2 3">RMP-11</strain>
    </source>
</reference>
<evidence type="ECO:0000256" key="1">
    <source>
        <dbReference type="SAM" id="MobiDB-lite"/>
    </source>
</evidence>
<feature type="compositionally biased region" description="Acidic residues" evidence="1">
    <location>
        <begin position="757"/>
        <end position="781"/>
    </location>
</feature>
<organism evidence="2 3">
    <name type="scientific">Halorubrum miltondacostae</name>
    <dbReference type="NCBI Taxonomy" id="3076378"/>
    <lineage>
        <taxon>Archaea</taxon>
        <taxon>Methanobacteriati</taxon>
        <taxon>Methanobacteriota</taxon>
        <taxon>Stenosarchaea group</taxon>
        <taxon>Halobacteria</taxon>
        <taxon>Halobacteriales</taxon>
        <taxon>Haloferacaceae</taxon>
        <taxon>Halorubrum</taxon>
    </lineage>
</organism>
<evidence type="ECO:0000313" key="3">
    <source>
        <dbReference type="Proteomes" id="UP001567572"/>
    </source>
</evidence>
<feature type="compositionally biased region" description="Acidic residues" evidence="1">
    <location>
        <begin position="703"/>
        <end position="750"/>
    </location>
</feature>
<proteinExistence type="predicted"/>
<feature type="compositionally biased region" description="Basic and acidic residues" evidence="1">
    <location>
        <begin position="812"/>
        <end position="829"/>
    </location>
</feature>
<gene>
    <name evidence="2" type="ORF">ABNG04_08210</name>
</gene>
<dbReference type="Proteomes" id="UP001567572">
    <property type="component" value="Unassembled WGS sequence"/>
</dbReference>
<protein>
    <submittedName>
        <fullName evidence="2">Uncharacterized protein</fullName>
    </submittedName>
</protein>
<dbReference type="RefSeq" id="WP_371161643.1">
    <property type="nucleotide sequence ID" value="NZ_JBEDNX010000002.1"/>
</dbReference>
<dbReference type="AlphaFoldDB" id="A0ABD5M0S6"/>
<feature type="compositionally biased region" description="Acidic residues" evidence="1">
    <location>
        <begin position="920"/>
        <end position="939"/>
    </location>
</feature>